<reference evidence="1" key="1">
    <citation type="submission" date="2018-11" db="EMBL/GenBank/DDBJ databases">
        <authorList>
            <consortium name="Pathogen Informatics"/>
        </authorList>
    </citation>
    <scope>NUCLEOTIDE SEQUENCE</scope>
</reference>
<gene>
    <name evidence="1" type="ORF">PXEA_LOCUS27951</name>
</gene>
<comment type="caution">
    <text evidence="1">The sequence shown here is derived from an EMBL/GenBank/DDBJ whole genome shotgun (WGS) entry which is preliminary data.</text>
</comment>
<protein>
    <submittedName>
        <fullName evidence="1">Uncharacterized protein</fullName>
    </submittedName>
</protein>
<organism evidence="1 2">
    <name type="scientific">Protopolystoma xenopodis</name>
    <dbReference type="NCBI Taxonomy" id="117903"/>
    <lineage>
        <taxon>Eukaryota</taxon>
        <taxon>Metazoa</taxon>
        <taxon>Spiralia</taxon>
        <taxon>Lophotrochozoa</taxon>
        <taxon>Platyhelminthes</taxon>
        <taxon>Monogenea</taxon>
        <taxon>Polyopisthocotylea</taxon>
        <taxon>Polystomatidea</taxon>
        <taxon>Polystomatidae</taxon>
        <taxon>Protopolystoma</taxon>
    </lineage>
</organism>
<dbReference type="EMBL" id="CAAALY010247813">
    <property type="protein sequence ID" value="VEL34511.1"/>
    <property type="molecule type" value="Genomic_DNA"/>
</dbReference>
<name>A0A3S5CN45_9PLAT</name>
<sequence>MFLLIFPSGLQVNKRPRTFVQASLAPKMLVSPQATQYRGTAVAGFHTLLWVVSAGLTGELKPASTPHRVGVDWICSRAWQRDCGAKLAYAPV</sequence>
<evidence type="ECO:0000313" key="2">
    <source>
        <dbReference type="Proteomes" id="UP000784294"/>
    </source>
</evidence>
<dbReference type="AlphaFoldDB" id="A0A3S5CN45"/>
<proteinExistence type="predicted"/>
<keyword evidence="2" id="KW-1185">Reference proteome</keyword>
<accession>A0A3S5CN45</accession>
<evidence type="ECO:0000313" key="1">
    <source>
        <dbReference type="EMBL" id="VEL34511.1"/>
    </source>
</evidence>
<dbReference type="Proteomes" id="UP000784294">
    <property type="component" value="Unassembled WGS sequence"/>
</dbReference>